<reference evidence="13 17" key="1">
    <citation type="submission" date="2015-02" db="EMBL/GenBank/DDBJ databases">
        <title>Physiological reanalysis, assessment of diazotrophy, and genome sequences of multiple isolates of Streptomyces thermoautotrophicus.</title>
        <authorList>
            <person name="MacKellar D.C."/>
            <person name="Lieber L."/>
            <person name="Norman J."/>
            <person name="Bolger A."/>
            <person name="Tobin C."/>
            <person name="Murray J.W."/>
            <person name="Prell J."/>
        </authorList>
    </citation>
    <scope>NUCLEOTIDE SEQUENCE [LARGE SCALE GENOMIC DNA]</scope>
    <source>
        <strain evidence="13 17">UBT1</strain>
    </source>
</reference>
<dbReference type="GO" id="GO:0015031">
    <property type="term" value="P:protein transport"/>
    <property type="evidence" value="ECO:0007669"/>
    <property type="project" value="UniProtKB-KW"/>
</dbReference>
<dbReference type="Proteomes" id="UP000070659">
    <property type="component" value="Unassembled WGS sequence"/>
</dbReference>
<dbReference type="PATRIC" id="fig|1469144.10.peg.1830"/>
<gene>
    <name evidence="12" type="ORF">LI90_1681</name>
    <name evidence="13" type="ORF">TH66_03750</name>
    <name evidence="14" type="ORF">TR74_02850</name>
</gene>
<comment type="similarity">
    <text evidence="2">Belongs to the YajC family.</text>
</comment>
<comment type="subcellular location">
    <subcellularLocation>
        <location evidence="1">Cell membrane</location>
        <topology evidence="1">Single-pass membrane protein</topology>
    </subcellularLocation>
</comment>
<dbReference type="InterPro" id="IPR003849">
    <property type="entry name" value="Preprotein_translocase_YajC"/>
</dbReference>
<feature type="transmembrane region" description="Helical" evidence="11">
    <location>
        <begin position="6"/>
        <end position="24"/>
    </location>
</feature>
<reference evidence="12" key="4">
    <citation type="submission" date="2015-04" db="EMBL/GenBank/DDBJ databases">
        <title>Physiological reanalysis, assessment of diazotrophy, and genome sequences of multiple isolates of Streptomyces thermoautotrophicus.</title>
        <authorList>
            <person name="MacKellar D.C."/>
            <person name="Lieber L."/>
            <person name="Norman J."/>
            <person name="Bolger A."/>
            <person name="Tobin C."/>
            <person name="Murray J.W."/>
            <person name="Woodward J."/>
            <person name="Friesen M."/>
            <person name="Prell J."/>
        </authorList>
    </citation>
    <scope>NUCLEOTIDE SEQUENCE [LARGE SCALE GENOMIC DNA]</scope>
    <source>
        <strain evidence="12">H1</strain>
    </source>
</reference>
<evidence type="ECO:0000256" key="4">
    <source>
        <dbReference type="ARBA" id="ARBA00022475"/>
    </source>
</evidence>
<dbReference type="Proteomes" id="UP000070188">
    <property type="component" value="Unassembled WGS sequence"/>
</dbReference>
<reference evidence="15" key="3">
    <citation type="submission" date="2015-04" db="EMBL/GenBank/DDBJ databases">
        <title>Physiological reanalysis, assessment of diazotrophy, and genome sequences of multiple isolates of Streptomyces thermoautotrophicus.</title>
        <authorList>
            <person name="MacKellar D.C."/>
            <person name="Lieber L."/>
            <person name="Norman J."/>
            <person name="Bolger A."/>
            <person name="Tobin C."/>
            <person name="Murray J.W."/>
            <person name="Chang R."/>
            <person name="Ford T."/>
            <person name="Nguyen P.Q."/>
            <person name="Woodward J."/>
            <person name="Permingeat H."/>
            <person name="Joshi N.S."/>
            <person name="Silver P.A."/>
            <person name="Usadel B."/>
            <person name="Rutherford A.W."/>
            <person name="Friesen M."/>
            <person name="Prell J."/>
        </authorList>
    </citation>
    <scope>NUCLEOTIDE SEQUENCE [LARGE SCALE GENOMIC DNA]</scope>
    <source>
        <strain evidence="15">H1</strain>
    </source>
</reference>
<dbReference type="EMBL" id="LAXD01000001">
    <property type="protein sequence ID" value="KWX00658.1"/>
    <property type="molecule type" value="Genomic_DNA"/>
</dbReference>
<evidence type="ECO:0000313" key="16">
    <source>
        <dbReference type="Proteomes" id="UP000070598"/>
    </source>
</evidence>
<dbReference type="EMBL" id="JYIJ01000012">
    <property type="protein sequence ID" value="KWX05343.1"/>
    <property type="molecule type" value="Genomic_DNA"/>
</dbReference>
<feature type="region of interest" description="Disordered" evidence="10">
    <location>
        <begin position="88"/>
        <end position="114"/>
    </location>
</feature>
<evidence type="ECO:0000256" key="5">
    <source>
        <dbReference type="ARBA" id="ARBA00022692"/>
    </source>
</evidence>
<name>A0A132N5G7_9ACTN</name>
<dbReference type="PANTHER" id="PTHR33909">
    <property type="entry name" value="SEC TRANSLOCON ACCESSORY COMPLEX SUBUNIT YAJC"/>
    <property type="match status" value="1"/>
</dbReference>
<keyword evidence="8" id="KW-0811">Translocation</keyword>
<evidence type="ECO:0000256" key="8">
    <source>
        <dbReference type="ARBA" id="ARBA00023010"/>
    </source>
</evidence>
<keyword evidence="4" id="KW-1003">Cell membrane</keyword>
<feature type="compositionally biased region" description="Low complexity" evidence="10">
    <location>
        <begin position="88"/>
        <end position="101"/>
    </location>
</feature>
<evidence type="ECO:0000256" key="6">
    <source>
        <dbReference type="ARBA" id="ARBA00022927"/>
    </source>
</evidence>
<dbReference type="Pfam" id="PF02699">
    <property type="entry name" value="YajC"/>
    <property type="match status" value="1"/>
</dbReference>
<evidence type="ECO:0000313" key="17">
    <source>
        <dbReference type="Proteomes" id="UP000070659"/>
    </source>
</evidence>
<keyword evidence="3" id="KW-0813">Transport</keyword>
<evidence type="ECO:0000313" key="13">
    <source>
        <dbReference type="EMBL" id="KWX05343.1"/>
    </source>
</evidence>
<evidence type="ECO:0000313" key="12">
    <source>
        <dbReference type="EMBL" id="KWX00658.1"/>
    </source>
</evidence>
<dbReference type="AlphaFoldDB" id="A0A132N5G7"/>
<dbReference type="STRING" id="1469144.LI90_1681"/>
<keyword evidence="5 11" id="KW-0812">Transmembrane</keyword>
<evidence type="ECO:0000256" key="2">
    <source>
        <dbReference type="ARBA" id="ARBA00006742"/>
    </source>
</evidence>
<keyword evidence="6" id="KW-0653">Protein transport</keyword>
<dbReference type="Proteomes" id="UP000070598">
    <property type="component" value="Unassembled WGS sequence"/>
</dbReference>
<evidence type="ECO:0000256" key="10">
    <source>
        <dbReference type="SAM" id="MobiDB-lite"/>
    </source>
</evidence>
<evidence type="ECO:0000256" key="1">
    <source>
        <dbReference type="ARBA" id="ARBA00004162"/>
    </source>
</evidence>
<evidence type="ECO:0000256" key="9">
    <source>
        <dbReference type="ARBA" id="ARBA00023136"/>
    </source>
</evidence>
<protein>
    <submittedName>
        <fullName evidence="12">Preprotein translocase</fullName>
    </submittedName>
</protein>
<comment type="caution">
    <text evidence="13">The sequence shown here is derived from an EMBL/GenBank/DDBJ whole genome shotgun (WGS) entry which is preliminary data.</text>
</comment>
<dbReference type="PANTHER" id="PTHR33909:SF1">
    <property type="entry name" value="SEC TRANSLOCON ACCESSORY COMPLEX SUBUNIT YAJC"/>
    <property type="match status" value="1"/>
</dbReference>
<dbReference type="EMBL" id="JYIK01000409">
    <property type="protein sequence ID" value="KWX10570.1"/>
    <property type="molecule type" value="Genomic_DNA"/>
</dbReference>
<dbReference type="RefSeq" id="WP_197651745.1">
    <property type="nucleotide sequence ID" value="NZ_CP171739.1"/>
</dbReference>
<evidence type="ECO:0000313" key="15">
    <source>
        <dbReference type="Proteomes" id="UP000070188"/>
    </source>
</evidence>
<dbReference type="NCBIfam" id="TIGR00739">
    <property type="entry name" value="yajC"/>
    <property type="match status" value="1"/>
</dbReference>
<keyword evidence="7 11" id="KW-1133">Transmembrane helix</keyword>
<evidence type="ECO:0000256" key="11">
    <source>
        <dbReference type="SAM" id="Phobius"/>
    </source>
</evidence>
<evidence type="ECO:0000256" key="3">
    <source>
        <dbReference type="ARBA" id="ARBA00022448"/>
    </source>
</evidence>
<dbReference type="GO" id="GO:0005886">
    <property type="term" value="C:plasma membrane"/>
    <property type="evidence" value="ECO:0007669"/>
    <property type="project" value="UniProtKB-SubCell"/>
</dbReference>
<dbReference type="SMART" id="SM01323">
    <property type="entry name" value="YajC"/>
    <property type="match status" value="1"/>
</dbReference>
<keyword evidence="15" id="KW-1185">Reference proteome</keyword>
<proteinExistence type="inferred from homology"/>
<keyword evidence="9 11" id="KW-0472">Membrane</keyword>
<accession>A0A132N5G7</accession>
<evidence type="ECO:0000256" key="7">
    <source>
        <dbReference type="ARBA" id="ARBA00022989"/>
    </source>
</evidence>
<sequence length="114" mass="12113">MDNPSGLIIWLLFFAAMIFLLFVLPARQRRRHMEQIESALRPGVEVMTTGGLFAKVSSVEGDAVVLEVAPGVTNRYAKQAIARVITGGAPAGLDGADPAGDGTEDTDTKDKPSE</sequence>
<evidence type="ECO:0000313" key="14">
    <source>
        <dbReference type="EMBL" id="KWX10570.1"/>
    </source>
</evidence>
<organism evidence="13 17">
    <name type="scientific">Carbonactinospora thermoautotrophica</name>
    <dbReference type="NCBI Taxonomy" id="1469144"/>
    <lineage>
        <taxon>Bacteria</taxon>
        <taxon>Bacillati</taxon>
        <taxon>Actinomycetota</taxon>
        <taxon>Actinomycetes</taxon>
        <taxon>Kitasatosporales</taxon>
        <taxon>Carbonactinosporaceae</taxon>
        <taxon>Carbonactinospora</taxon>
    </lineage>
</organism>
<reference evidence="16" key="2">
    <citation type="submission" date="2015-02" db="EMBL/GenBank/DDBJ databases">
        <title>Physiological reanalysis, assessment of diazotrophy, and genome sequences of multiple isolates of Streptomyces thermoautotrophicus.</title>
        <authorList>
            <person name="MacKellar D.C."/>
            <person name="Lieber L."/>
            <person name="Norman J."/>
            <person name="Bolger A."/>
            <person name="Tobin C."/>
            <person name="Murray J.W."/>
            <person name="Friesen M."/>
            <person name="Prell J."/>
        </authorList>
    </citation>
    <scope>NUCLEOTIDE SEQUENCE [LARGE SCALE GENOMIC DNA]</scope>
    <source>
        <strain evidence="16">UBT1</strain>
    </source>
</reference>